<dbReference type="GO" id="GO:0016791">
    <property type="term" value="F:phosphatase activity"/>
    <property type="evidence" value="ECO:0007669"/>
    <property type="project" value="TreeGrafter"/>
</dbReference>
<dbReference type="RefSeq" id="WP_342774189.1">
    <property type="nucleotide sequence ID" value="NZ_QGTJ01000001.1"/>
</dbReference>
<dbReference type="EMBL" id="QGTJ01000001">
    <property type="protein sequence ID" value="PWV65929.1"/>
    <property type="molecule type" value="Genomic_DNA"/>
</dbReference>
<name>A0A317N5A3_9GAMM</name>
<comment type="similarity">
    <text evidence="1">Belongs to the metallophosphoesterase superfamily. YfcE family.</text>
</comment>
<dbReference type="PANTHER" id="PTHR42850">
    <property type="entry name" value="METALLOPHOSPHOESTERASE"/>
    <property type="match status" value="1"/>
</dbReference>
<keyword evidence="4" id="KW-1185">Reference proteome</keyword>
<comment type="caution">
    <text evidence="3">The sequence shown here is derived from an EMBL/GenBank/DDBJ whole genome shotgun (WGS) entry which is preliminary data.</text>
</comment>
<evidence type="ECO:0000256" key="1">
    <source>
        <dbReference type="ARBA" id="ARBA00008950"/>
    </source>
</evidence>
<dbReference type="GO" id="GO:0005737">
    <property type="term" value="C:cytoplasm"/>
    <property type="evidence" value="ECO:0007669"/>
    <property type="project" value="TreeGrafter"/>
</dbReference>
<accession>A0A317N5A3</accession>
<evidence type="ECO:0000313" key="3">
    <source>
        <dbReference type="EMBL" id="PWV65929.1"/>
    </source>
</evidence>
<sequence>MSACTLRLALVSDIHGNLPALEAVAADIHHRGVDQIVNLGDSVSGPLLPRETAQWLMAAGWPSLAGNHERQLLTQAPAQMGASDAFAHAALGAAEFAWLRAQPATLRLSDEVLLCHGTPASDLIYCLETIDAGRLRLADRQTIAERLGAERSALVACGHSHTPRSVRCGGQLIVNPGSVGLPAFDADRPEFHVAETGSADARYALVERRADGQWSAQLIAVPYDTRVVVQLAVAAGRDEWARALSTGYAS</sequence>
<dbReference type="InterPro" id="IPR011152">
    <property type="entry name" value="Pesterase_MJ0912"/>
</dbReference>
<dbReference type="PANTHER" id="PTHR42850:SF2">
    <property type="entry name" value="BLL5683 PROTEIN"/>
    <property type="match status" value="1"/>
</dbReference>
<evidence type="ECO:0000313" key="4">
    <source>
        <dbReference type="Proteomes" id="UP000246569"/>
    </source>
</evidence>
<organism evidence="3 4">
    <name type="scientific">Plasticicumulans acidivorans</name>
    <dbReference type="NCBI Taxonomy" id="886464"/>
    <lineage>
        <taxon>Bacteria</taxon>
        <taxon>Pseudomonadati</taxon>
        <taxon>Pseudomonadota</taxon>
        <taxon>Gammaproteobacteria</taxon>
        <taxon>Candidatus Competibacteraceae</taxon>
        <taxon>Plasticicumulans</taxon>
    </lineage>
</organism>
<dbReference type="AlphaFoldDB" id="A0A317N5A3"/>
<proteinExistence type="inferred from homology"/>
<dbReference type="InterPro" id="IPR029052">
    <property type="entry name" value="Metallo-depent_PP-like"/>
</dbReference>
<dbReference type="PIRSF" id="PIRSF000883">
    <property type="entry name" value="Pesterase_MJ0912"/>
    <property type="match status" value="1"/>
</dbReference>
<dbReference type="SUPFAM" id="SSF56300">
    <property type="entry name" value="Metallo-dependent phosphatases"/>
    <property type="match status" value="1"/>
</dbReference>
<gene>
    <name evidence="3" type="ORF">C7443_101415</name>
</gene>
<reference evidence="3 4" key="1">
    <citation type="submission" date="2018-05" db="EMBL/GenBank/DDBJ databases">
        <title>Genomic Encyclopedia of Type Strains, Phase IV (KMG-IV): sequencing the most valuable type-strain genomes for metagenomic binning, comparative biology and taxonomic classification.</title>
        <authorList>
            <person name="Goeker M."/>
        </authorList>
    </citation>
    <scope>NUCLEOTIDE SEQUENCE [LARGE SCALE GENOMIC DNA]</scope>
    <source>
        <strain evidence="3 4">DSM 23606</strain>
    </source>
</reference>
<evidence type="ECO:0000259" key="2">
    <source>
        <dbReference type="Pfam" id="PF12850"/>
    </source>
</evidence>
<dbReference type="CDD" id="cd00838">
    <property type="entry name" value="MPP_superfamily"/>
    <property type="match status" value="1"/>
</dbReference>
<feature type="domain" description="Calcineurin-like phosphoesterase" evidence="2">
    <location>
        <begin position="7"/>
        <end position="196"/>
    </location>
</feature>
<dbReference type="Proteomes" id="UP000246569">
    <property type="component" value="Unassembled WGS sequence"/>
</dbReference>
<dbReference type="Gene3D" id="3.60.21.10">
    <property type="match status" value="1"/>
</dbReference>
<dbReference type="Pfam" id="PF12850">
    <property type="entry name" value="Metallophos_2"/>
    <property type="match status" value="1"/>
</dbReference>
<dbReference type="InterPro" id="IPR024654">
    <property type="entry name" value="Calcineurin-like_PHP_lpxH"/>
</dbReference>
<protein>
    <submittedName>
        <fullName evidence="3">Putative phosphodiesterase</fullName>
    </submittedName>
</protein>
<dbReference type="InterPro" id="IPR050126">
    <property type="entry name" value="Ap4A_hydrolase"/>
</dbReference>